<evidence type="ECO:0000256" key="3">
    <source>
        <dbReference type="ARBA" id="ARBA00022691"/>
    </source>
</evidence>
<dbReference type="Pfam" id="PF00145">
    <property type="entry name" value="DNA_methylase"/>
    <property type="match status" value="1"/>
</dbReference>
<reference evidence="8 9" key="1">
    <citation type="journal article" date="2019" name="ISME J.">
        <title>Genome analyses of uncultured TG2/ZB3 bacteria in 'Margulisbacteria' specifically attached to ectosymbiotic spirochetes of protists in the termite gut.</title>
        <authorList>
            <person name="Utami Y.D."/>
            <person name="Kuwahara H."/>
            <person name="Igai K."/>
            <person name="Murakami T."/>
            <person name="Sugaya K."/>
            <person name="Morikawa T."/>
            <person name="Nagura Y."/>
            <person name="Yuki M."/>
            <person name="Deevong P."/>
            <person name="Inoue T."/>
            <person name="Kihara K."/>
            <person name="Lo N."/>
            <person name="Yamada A."/>
            <person name="Ohkuma M."/>
            <person name="Hongoh Y."/>
        </authorList>
    </citation>
    <scope>NUCLEOTIDE SEQUENCE [LARGE SCALE GENOMIC DNA]</scope>
    <source>
        <strain evidence="8">NkOx7-02</strain>
    </source>
</reference>
<dbReference type="GO" id="GO:0009307">
    <property type="term" value="P:DNA restriction-modification system"/>
    <property type="evidence" value="ECO:0007669"/>
    <property type="project" value="UniProtKB-KW"/>
</dbReference>
<name>A0A388TFS9_9BACT</name>
<organism evidence="8 9">
    <name type="scientific">Candidatus Termititenax persephonae</name>
    <dbReference type="NCBI Taxonomy" id="2218525"/>
    <lineage>
        <taxon>Bacteria</taxon>
        <taxon>Bacillati</taxon>
        <taxon>Candidatus Margulisiibacteriota</taxon>
        <taxon>Candidatus Termititenacia</taxon>
        <taxon>Candidatus Termititenacales</taxon>
        <taxon>Candidatus Termititenacaceae</taxon>
        <taxon>Candidatus Termititenax</taxon>
    </lineage>
</organism>
<dbReference type="PROSITE" id="PS00095">
    <property type="entry name" value="C5_MTASE_2"/>
    <property type="match status" value="1"/>
</dbReference>
<dbReference type="EC" id="2.1.1.37" evidence="7"/>
<evidence type="ECO:0000256" key="4">
    <source>
        <dbReference type="ARBA" id="ARBA00022747"/>
    </source>
</evidence>
<dbReference type="CDD" id="cd00315">
    <property type="entry name" value="Cyt_C5_DNA_methylase"/>
    <property type="match status" value="1"/>
</dbReference>
<proteinExistence type="inferred from homology"/>
<dbReference type="AlphaFoldDB" id="A0A388TFS9"/>
<evidence type="ECO:0000256" key="5">
    <source>
        <dbReference type="PROSITE-ProRule" id="PRU01016"/>
    </source>
</evidence>
<keyword evidence="4" id="KW-0680">Restriction system</keyword>
<protein>
    <recommendedName>
        <fullName evidence="7">Cytosine-specific methyltransferase</fullName>
        <ecNumber evidence="7">2.1.1.37</ecNumber>
    </recommendedName>
</protein>
<evidence type="ECO:0000313" key="8">
    <source>
        <dbReference type="EMBL" id="GBR75719.1"/>
    </source>
</evidence>
<comment type="catalytic activity">
    <reaction evidence="7">
        <text>a 2'-deoxycytidine in DNA + S-adenosyl-L-methionine = a 5-methyl-2'-deoxycytidine in DNA + S-adenosyl-L-homocysteine + H(+)</text>
        <dbReference type="Rhea" id="RHEA:13681"/>
        <dbReference type="Rhea" id="RHEA-COMP:11369"/>
        <dbReference type="Rhea" id="RHEA-COMP:11370"/>
        <dbReference type="ChEBI" id="CHEBI:15378"/>
        <dbReference type="ChEBI" id="CHEBI:57856"/>
        <dbReference type="ChEBI" id="CHEBI:59789"/>
        <dbReference type="ChEBI" id="CHEBI:85452"/>
        <dbReference type="ChEBI" id="CHEBI:85454"/>
        <dbReference type="EC" id="2.1.1.37"/>
    </reaction>
</comment>
<feature type="active site" evidence="5">
    <location>
        <position position="79"/>
    </location>
</feature>
<dbReference type="PROSITE" id="PS51679">
    <property type="entry name" value="SAM_MT_C5"/>
    <property type="match status" value="1"/>
</dbReference>
<comment type="similarity">
    <text evidence="5 6">Belongs to the class I-like SAM-binding methyltransferase superfamily. C5-methyltransferase family.</text>
</comment>
<accession>A0A388TFS9</accession>
<gene>
    <name evidence="8" type="primary">dcm</name>
    <name evidence="8" type="ORF">NO2_0367</name>
</gene>
<keyword evidence="3 5" id="KW-0949">S-adenosyl-L-methionine</keyword>
<dbReference type="Proteomes" id="UP000275925">
    <property type="component" value="Unassembled WGS sequence"/>
</dbReference>
<dbReference type="Gene3D" id="3.90.120.10">
    <property type="entry name" value="DNA Methylase, subunit A, domain 2"/>
    <property type="match status" value="1"/>
</dbReference>
<dbReference type="SUPFAM" id="SSF53335">
    <property type="entry name" value="S-adenosyl-L-methionine-dependent methyltransferases"/>
    <property type="match status" value="1"/>
</dbReference>
<evidence type="ECO:0000256" key="7">
    <source>
        <dbReference type="RuleBase" id="RU000417"/>
    </source>
</evidence>
<dbReference type="EMBL" id="BGZO01000006">
    <property type="protein sequence ID" value="GBR75719.1"/>
    <property type="molecule type" value="Genomic_DNA"/>
</dbReference>
<keyword evidence="9" id="KW-1185">Reference proteome</keyword>
<dbReference type="GO" id="GO:0003886">
    <property type="term" value="F:DNA (cytosine-5-)-methyltransferase activity"/>
    <property type="evidence" value="ECO:0007669"/>
    <property type="project" value="UniProtKB-EC"/>
</dbReference>
<dbReference type="InterPro" id="IPR050750">
    <property type="entry name" value="C5-MTase"/>
</dbReference>
<evidence type="ECO:0000256" key="2">
    <source>
        <dbReference type="ARBA" id="ARBA00022679"/>
    </source>
</evidence>
<dbReference type="InterPro" id="IPR029063">
    <property type="entry name" value="SAM-dependent_MTases_sf"/>
</dbReference>
<dbReference type="GO" id="GO:0032259">
    <property type="term" value="P:methylation"/>
    <property type="evidence" value="ECO:0007669"/>
    <property type="project" value="UniProtKB-KW"/>
</dbReference>
<dbReference type="Gene3D" id="3.40.50.150">
    <property type="entry name" value="Vaccinia Virus protein VP39"/>
    <property type="match status" value="1"/>
</dbReference>
<comment type="caution">
    <text evidence="8">The sequence shown here is derived from an EMBL/GenBank/DDBJ whole genome shotgun (WGS) entry which is preliminary data.</text>
</comment>
<dbReference type="PRINTS" id="PR00105">
    <property type="entry name" value="C5METTRFRASE"/>
</dbReference>
<sequence>MKTYKYIDLFCGIGGFRYAMEAAARKNHVKSQCVFSSDIDAYCQDSYEANFGERPAGDISKINAKDIPNHDILLAGFPCQPFSIIGQMRGFNDTRGTLFFEIARIIAEKKPQAFVLENVKLLVGHNKGQTIKTIVEVLELLDYKIAYRVLNALNFGLPQKRERIFIIGLRNNAPFSWSKKEIKMKSLDDVLEKRVNKKYFVSEKIKNKRLAKKSKTAETTIWHENKAGNISAYPYSCALRAGASYNYLLVNGERRLTEREMLRLQGFQESFKIIQGYTQARKQAGNSLPIPVAESVISNVLLSLAESQIGYVDKKYFMLENVTYETPKTANSRKTPIPVPA</sequence>
<keyword evidence="2 5" id="KW-0808">Transferase</keyword>
<dbReference type="InterPro" id="IPR001525">
    <property type="entry name" value="C5_MeTfrase"/>
</dbReference>
<keyword evidence="1 5" id="KW-0489">Methyltransferase</keyword>
<evidence type="ECO:0000256" key="1">
    <source>
        <dbReference type="ARBA" id="ARBA00022603"/>
    </source>
</evidence>
<dbReference type="InterPro" id="IPR018117">
    <property type="entry name" value="C5_DNA_meth_AS"/>
</dbReference>
<evidence type="ECO:0000256" key="6">
    <source>
        <dbReference type="RuleBase" id="RU000416"/>
    </source>
</evidence>
<dbReference type="PANTHER" id="PTHR46098">
    <property type="entry name" value="TRNA (CYTOSINE(38)-C(5))-METHYLTRANSFERASE"/>
    <property type="match status" value="1"/>
</dbReference>
<dbReference type="InterPro" id="IPR031303">
    <property type="entry name" value="C5_meth_CS"/>
</dbReference>
<dbReference type="PANTHER" id="PTHR46098:SF1">
    <property type="entry name" value="TRNA (CYTOSINE(38)-C(5))-METHYLTRANSFERASE"/>
    <property type="match status" value="1"/>
</dbReference>
<dbReference type="PROSITE" id="PS00094">
    <property type="entry name" value="C5_MTASE_1"/>
    <property type="match status" value="1"/>
</dbReference>
<dbReference type="NCBIfam" id="TIGR00675">
    <property type="entry name" value="dcm"/>
    <property type="match status" value="1"/>
</dbReference>
<evidence type="ECO:0000313" key="9">
    <source>
        <dbReference type="Proteomes" id="UP000275925"/>
    </source>
</evidence>